<reference evidence="2" key="1">
    <citation type="submission" date="2007-04" db="EMBL/GenBank/DDBJ databases">
        <authorList>
            <consortium name="The Broad Institute Genome Sequencing Platform"/>
            <person name="Birren B."/>
            <person name="Lander E."/>
            <person name="Galagan J."/>
            <person name="Nusbaum C."/>
            <person name="Devon K."/>
            <person name="Ma L.-J."/>
            <person name="Jaffe D."/>
            <person name="Butler J."/>
            <person name="Alvarez P."/>
            <person name="Gnerre S."/>
            <person name="Grabherr M."/>
            <person name="Kleber M."/>
            <person name="Mauceli E."/>
            <person name="Brockman W."/>
            <person name="MacCallum I.A."/>
            <person name="Young S."/>
            <person name="LaButti K."/>
            <person name="DeCaprio D."/>
            <person name="Crawford M."/>
            <person name="Koehrsen M."/>
            <person name="Engels R."/>
            <person name="Montgomery P."/>
            <person name="Pearson M."/>
            <person name="Howarth C."/>
            <person name="Larson L."/>
            <person name="White J."/>
            <person name="O'Leary S."/>
            <person name="Kodira C."/>
            <person name="Zeng Q."/>
            <person name="Yandava C."/>
            <person name="Alvarado L."/>
            <person name="Kistler C."/>
            <person name="Shim W.-B."/>
            <person name="Kang S."/>
            <person name="Woloshuk C."/>
        </authorList>
    </citation>
    <scope>NUCLEOTIDE SEQUENCE</scope>
    <source>
        <strain evidence="2">4287</strain>
    </source>
</reference>
<evidence type="ECO:0000256" key="1">
    <source>
        <dbReference type="SAM" id="MobiDB-lite"/>
    </source>
</evidence>
<evidence type="ECO:0000313" key="2">
    <source>
        <dbReference type="EMBL" id="KNB18271.1"/>
    </source>
</evidence>
<reference evidence="2" key="2">
    <citation type="journal article" date="2010" name="Nature">
        <title>Comparative genomics reveals mobile pathogenicity chromosomes in Fusarium.</title>
        <authorList>
            <person name="Ma L.J."/>
            <person name="van der Does H.C."/>
            <person name="Borkovich K.A."/>
            <person name="Coleman J.J."/>
            <person name="Daboussi M.J."/>
            <person name="Di Pietro A."/>
            <person name="Dufresne M."/>
            <person name="Freitag M."/>
            <person name="Grabherr M."/>
            <person name="Henrissat B."/>
            <person name="Houterman P.M."/>
            <person name="Kang S."/>
            <person name="Shim W.B."/>
            <person name="Woloshuk C."/>
            <person name="Xie X."/>
            <person name="Xu J.R."/>
            <person name="Antoniw J."/>
            <person name="Baker S.E."/>
            <person name="Bluhm B.H."/>
            <person name="Breakspear A."/>
            <person name="Brown D.W."/>
            <person name="Butchko R.A."/>
            <person name="Chapman S."/>
            <person name="Coulson R."/>
            <person name="Coutinho P.M."/>
            <person name="Danchin E.G."/>
            <person name="Diener A."/>
            <person name="Gale L.R."/>
            <person name="Gardiner D.M."/>
            <person name="Goff S."/>
            <person name="Hammond-Kosack K.E."/>
            <person name="Hilburn K."/>
            <person name="Hua-Van A."/>
            <person name="Jonkers W."/>
            <person name="Kazan K."/>
            <person name="Kodira C.D."/>
            <person name="Koehrsen M."/>
            <person name="Kumar L."/>
            <person name="Lee Y.H."/>
            <person name="Li L."/>
            <person name="Manners J.M."/>
            <person name="Miranda-Saavedra D."/>
            <person name="Mukherjee M."/>
            <person name="Park G."/>
            <person name="Park J."/>
            <person name="Park S.Y."/>
            <person name="Proctor R.H."/>
            <person name="Regev A."/>
            <person name="Ruiz-Roldan M.C."/>
            <person name="Sain D."/>
            <person name="Sakthikumar S."/>
            <person name="Sykes S."/>
            <person name="Schwartz D.C."/>
            <person name="Turgeon B.G."/>
            <person name="Wapinski I."/>
            <person name="Yoder O."/>
            <person name="Young S."/>
            <person name="Zeng Q."/>
            <person name="Zhou S."/>
            <person name="Galagan J."/>
            <person name="Cuomo C.A."/>
            <person name="Kistler H.C."/>
            <person name="Rep M."/>
        </authorList>
    </citation>
    <scope>NUCLEOTIDE SEQUENCE [LARGE SCALE GENOMIC DNA]</scope>
    <source>
        <strain evidence="2">4287</strain>
    </source>
</reference>
<gene>
    <name evidence="2" type="ORF">FOXG_15976</name>
</gene>
<dbReference type="VEuPathDB" id="FungiDB:FOXG_15976"/>
<sequence>MGEKVNNMDEKVISLSRLAIKDTNKRVASESSVSDKFRDSSSKRLSAKNTNIRKSPEPSDSDSDDAPVRKRLRPRNNVSSGTKQPTMKSVIKVDKPKRKQTRWGNIYDVRTGNKTETDTTETDTTEAEATEADTTEAEATEADTTDEESPRPKALEPKKKEEGLEIRLDNQRWPITRIDNPTGIAPKVIVTDAEGEFRAPTLKEVLCLGTKQTCEDNTLCLRRWYSTHKKSFPDSLAFVSIEAISGKRFKVGFERTEKGTKHYKDGFEARKLYSWGYRAAHLMGEEYITRFLKSQAKYIETAKDKLHSKAKK</sequence>
<proteinExistence type="predicted"/>
<dbReference type="KEGG" id="fox:FOXG_15976"/>
<feature type="region of interest" description="Disordered" evidence="1">
    <location>
        <begin position="23"/>
        <end position="164"/>
    </location>
</feature>
<name>A0A0J9W6D1_FUSO4</name>
<dbReference type="AlphaFoldDB" id="A0A0J9W6D1"/>
<dbReference type="EMBL" id="DS231725">
    <property type="protein sequence ID" value="KNB18271.1"/>
    <property type="molecule type" value="Genomic_DNA"/>
</dbReference>
<feature type="compositionally biased region" description="Polar residues" evidence="1">
    <location>
        <begin position="76"/>
        <end position="87"/>
    </location>
</feature>
<dbReference type="GeneID" id="28956957"/>
<accession>A0A0J9W6D1</accession>
<evidence type="ECO:0000313" key="3">
    <source>
        <dbReference type="Proteomes" id="UP000009097"/>
    </source>
</evidence>
<feature type="compositionally biased region" description="Basic and acidic residues" evidence="1">
    <location>
        <begin position="148"/>
        <end position="164"/>
    </location>
</feature>
<dbReference type="Proteomes" id="UP000009097">
    <property type="component" value="Unassembled WGS sequence"/>
</dbReference>
<protein>
    <submittedName>
        <fullName evidence="2">Uncharacterized protein</fullName>
    </submittedName>
</protein>
<organism evidence="2 3">
    <name type="scientific">Fusarium oxysporum f. sp. lycopersici (strain 4287 / CBS 123668 / FGSC 9935 / NRRL 34936)</name>
    <name type="common">Fusarium vascular wilt of tomato</name>
    <dbReference type="NCBI Taxonomy" id="426428"/>
    <lineage>
        <taxon>Eukaryota</taxon>
        <taxon>Fungi</taxon>
        <taxon>Dikarya</taxon>
        <taxon>Ascomycota</taxon>
        <taxon>Pezizomycotina</taxon>
        <taxon>Sordariomycetes</taxon>
        <taxon>Hypocreomycetidae</taxon>
        <taxon>Hypocreales</taxon>
        <taxon>Nectriaceae</taxon>
        <taxon>Fusarium</taxon>
        <taxon>Fusarium oxysporum species complex</taxon>
    </lineage>
</organism>
<feature type="compositionally biased region" description="Acidic residues" evidence="1">
    <location>
        <begin position="118"/>
        <end position="147"/>
    </location>
</feature>
<dbReference type="OrthoDB" id="5076141at2759"/>
<feature type="compositionally biased region" description="Basic and acidic residues" evidence="1">
    <location>
        <begin position="23"/>
        <end position="42"/>
    </location>
</feature>
<dbReference type="RefSeq" id="XP_018256316.1">
    <property type="nucleotide sequence ID" value="XM_018396066.1"/>
</dbReference>